<sequence length="357" mass="40214">MAVDPISLFGPLLLANIATKFHLRGRTATWFAKPSVLQKALLRVTAPLSSLPQPVKIAVAINRRVKVTNSEYKILNTLQGHGWPSAPEAVDILDQLWRGTRWDLQMYTVNGTHVLTDNLERYTDIANKDSRMETLEKQIKGLQRQQQVMCMWEMKCGFDRISKIIRPTYEKAPLNNQEKIIAYERNSRAHEITLEPILDAIDNSFYKGVPELGNCFAALFGVSVDEARAMLKIDTAGELKVEEILNYHGFLWKSGTCNKFVKPFYKWVMAMKEATEKPEAHIAVGTKSSLLDAAADASRCGCEDKQAAFLNMAELWANVAEGSKAGYIGNKQVYFWDNVKKDWENRGILNAEEGVKG</sequence>
<gene>
    <name evidence="1" type="ORF">G7Y89_g5124</name>
</gene>
<dbReference type="EMBL" id="JAAMPI010000299">
    <property type="protein sequence ID" value="KAF4632996.1"/>
    <property type="molecule type" value="Genomic_DNA"/>
</dbReference>
<comment type="caution">
    <text evidence="1">The sequence shown here is derived from an EMBL/GenBank/DDBJ whole genome shotgun (WGS) entry which is preliminary data.</text>
</comment>
<proteinExistence type="predicted"/>
<keyword evidence="2" id="KW-1185">Reference proteome</keyword>
<name>A0A8H4W4A4_9HELO</name>
<reference evidence="1 2" key="1">
    <citation type="submission" date="2020-03" db="EMBL/GenBank/DDBJ databases">
        <title>Draft Genome Sequence of Cudoniella acicularis.</title>
        <authorList>
            <person name="Buettner E."/>
            <person name="Kellner H."/>
        </authorList>
    </citation>
    <scope>NUCLEOTIDE SEQUENCE [LARGE SCALE GENOMIC DNA]</scope>
    <source>
        <strain evidence="1 2">DSM 108380</strain>
    </source>
</reference>
<organism evidence="1 2">
    <name type="scientific">Cudoniella acicularis</name>
    <dbReference type="NCBI Taxonomy" id="354080"/>
    <lineage>
        <taxon>Eukaryota</taxon>
        <taxon>Fungi</taxon>
        <taxon>Dikarya</taxon>
        <taxon>Ascomycota</taxon>
        <taxon>Pezizomycotina</taxon>
        <taxon>Leotiomycetes</taxon>
        <taxon>Helotiales</taxon>
        <taxon>Tricladiaceae</taxon>
        <taxon>Cudoniella</taxon>
    </lineage>
</organism>
<evidence type="ECO:0000313" key="2">
    <source>
        <dbReference type="Proteomes" id="UP000566819"/>
    </source>
</evidence>
<protein>
    <submittedName>
        <fullName evidence="1">Uncharacterized protein</fullName>
    </submittedName>
</protein>
<dbReference type="OrthoDB" id="3526673at2759"/>
<dbReference type="Proteomes" id="UP000566819">
    <property type="component" value="Unassembled WGS sequence"/>
</dbReference>
<accession>A0A8H4W4A4</accession>
<dbReference type="AlphaFoldDB" id="A0A8H4W4A4"/>
<evidence type="ECO:0000313" key="1">
    <source>
        <dbReference type="EMBL" id="KAF4632996.1"/>
    </source>
</evidence>